<dbReference type="FunFam" id="1.10.238.10:FF:000004">
    <property type="entry name" value="Actinin alpha 1"/>
    <property type="match status" value="1"/>
</dbReference>
<dbReference type="SMART" id="SM00054">
    <property type="entry name" value="EFh"/>
    <property type="match status" value="2"/>
</dbReference>
<dbReference type="Pfam" id="PF08726">
    <property type="entry name" value="EFhand_Ca_insen"/>
    <property type="match status" value="1"/>
</dbReference>
<feature type="coiled-coil region" evidence="6">
    <location>
        <begin position="111"/>
        <end position="138"/>
    </location>
</feature>
<evidence type="ECO:0008006" key="11">
    <source>
        <dbReference type="Google" id="ProtNLM"/>
    </source>
</evidence>
<feature type="domain" description="EF-hand" evidence="8">
    <location>
        <begin position="612"/>
        <end position="647"/>
    </location>
</feature>
<dbReference type="SUPFAM" id="SSF47576">
    <property type="entry name" value="Calponin-homology domain, CH-domain"/>
    <property type="match status" value="1"/>
</dbReference>
<dbReference type="CDD" id="cd00051">
    <property type="entry name" value="EFh"/>
    <property type="match status" value="1"/>
</dbReference>
<keyword evidence="1" id="KW-0479">Metal-binding</keyword>
<keyword evidence="3" id="KW-0106">Calcium</keyword>
<dbReference type="Pfam" id="PF00435">
    <property type="entry name" value="Spectrin"/>
    <property type="match status" value="3"/>
</dbReference>
<dbReference type="InterPro" id="IPR036872">
    <property type="entry name" value="CH_dom_sf"/>
</dbReference>
<dbReference type="InterPro" id="IPR018247">
    <property type="entry name" value="EF_Hand_1_Ca_BS"/>
</dbReference>
<feature type="domain" description="EF-hand" evidence="8">
    <location>
        <begin position="571"/>
        <end position="606"/>
    </location>
</feature>
<feature type="coiled-coil region" evidence="6">
    <location>
        <begin position="489"/>
        <end position="523"/>
    </location>
</feature>
<evidence type="ECO:0000313" key="9">
    <source>
        <dbReference type="EMBL" id="KAF6038544.1"/>
    </source>
</evidence>
<keyword evidence="2" id="KW-0677">Repeat</keyword>
<proteinExistence type="predicted"/>
<dbReference type="Gene3D" id="1.10.238.10">
    <property type="entry name" value="EF-hand"/>
    <property type="match status" value="2"/>
</dbReference>
<dbReference type="AlphaFoldDB" id="A0A7J7KKT3"/>
<evidence type="ECO:0000313" key="10">
    <source>
        <dbReference type="Proteomes" id="UP000593567"/>
    </source>
</evidence>
<dbReference type="CDD" id="cd00176">
    <property type="entry name" value="SPEC"/>
    <property type="match status" value="2"/>
</dbReference>
<dbReference type="InterPro" id="IPR001715">
    <property type="entry name" value="CH_dom"/>
</dbReference>
<evidence type="ECO:0000256" key="4">
    <source>
        <dbReference type="ARBA" id="ARBA00023203"/>
    </source>
</evidence>
<dbReference type="FunFam" id="1.10.418.10:FF:000001">
    <property type="entry name" value="Actinin alpha 1"/>
    <property type="match status" value="1"/>
</dbReference>
<dbReference type="InterPro" id="IPR018159">
    <property type="entry name" value="Spectrin/alpha-actinin"/>
</dbReference>
<reference evidence="9" key="1">
    <citation type="submission" date="2020-06" db="EMBL/GenBank/DDBJ databases">
        <title>Draft genome of Bugula neritina, a colonial animal packing powerful symbionts and potential medicines.</title>
        <authorList>
            <person name="Rayko M."/>
        </authorList>
    </citation>
    <scope>NUCLEOTIDE SEQUENCE [LARGE SCALE GENOMIC DNA]</scope>
    <source>
        <strain evidence="9">Kwan_BN1</strain>
    </source>
</reference>
<comment type="function">
    <text evidence="5">F-actin cross-linking protein which is thought to anchor actin to a variety of intracellular structures. This is a bundling protein.</text>
</comment>
<evidence type="ECO:0000256" key="6">
    <source>
        <dbReference type="SAM" id="Coils"/>
    </source>
</evidence>
<dbReference type="Gene3D" id="1.20.58.60">
    <property type="match status" value="3"/>
</dbReference>
<keyword evidence="10" id="KW-1185">Reference proteome</keyword>
<dbReference type="Proteomes" id="UP000593567">
    <property type="component" value="Unassembled WGS sequence"/>
</dbReference>
<evidence type="ECO:0000259" key="8">
    <source>
        <dbReference type="PROSITE" id="PS50222"/>
    </source>
</evidence>
<accession>A0A7J7KKT3</accession>
<evidence type="ECO:0000256" key="2">
    <source>
        <dbReference type="ARBA" id="ARBA00022737"/>
    </source>
</evidence>
<dbReference type="Pfam" id="PF00307">
    <property type="entry name" value="CH"/>
    <property type="match status" value="1"/>
</dbReference>
<sequence length="719" mass="83269">MLIFIRVLYADSLTVFASWKDGLAFCALIHRHRPELIDYHKLSRDNPMENLNTAFDVAEKHLDIPRMLDAEDMINSAKPDERSVMTYVSAYYHAFSGAQQAETAANRICKVLKVNQENERLMEEYERLASDLLEWIRRTKPWLENRITDNTLPGTRRKLDEFRDYRQVQKPPRLEDKARLETTFNTLQTRLRLSNRPAYLPTEGKMDWLLNELQRLERLEHLAKKFKNKCDIHEEWSTGKEDMLRMEDFKRCRLTDIKAMKRKHEAFESDLAAHQDRVEQIAAIAQELNTLEYHDIANVNSRCQTICDQWDLLGSLTQARRTALDEAEQILERMDSLQLEFAKRAAPFNNWLDGAREDLVDMFIVHTTEEIQGLIDAHEQFKSTLGEADREYKGIVGLCTEAAQLASQYGLLNENPYTTLQGDAITTKWMEVQQLVPNRDQTLHGEMLKQQNNERLRRTFAQKANVVGPWVEKHLDAVASVGAQGRESLEQQLAKLKQYEQNVQSYKSNIEDLEHLNQEVQEAMIFENRHTSYTMETLRVGWEQLLTSIARCINEVENQILTRDSKGITNEQLEEFKKSFNHFDKNRSRQLEPKEFKACLVSLGYNIRDDRQGEADFQRIMSIVDPNGTGYVTFAAFLDFMTRETADTDTAEQVMQSFRILAGDQEFITADILRRELPPDQAEYCIARMAPYRGANANAGPGALDYTSFSTALYGESDL</sequence>
<dbReference type="PROSITE" id="PS50222">
    <property type="entry name" value="EF_HAND_2"/>
    <property type="match status" value="2"/>
</dbReference>
<name>A0A7J7KKT3_BUGNE</name>
<dbReference type="SUPFAM" id="SSF46966">
    <property type="entry name" value="Spectrin repeat"/>
    <property type="match status" value="4"/>
</dbReference>
<gene>
    <name evidence="9" type="ORF">EB796_003141</name>
</gene>
<dbReference type="GO" id="GO:0003779">
    <property type="term" value="F:actin binding"/>
    <property type="evidence" value="ECO:0007669"/>
    <property type="project" value="UniProtKB-KW"/>
</dbReference>
<evidence type="ECO:0000259" key="7">
    <source>
        <dbReference type="PROSITE" id="PS50021"/>
    </source>
</evidence>
<dbReference type="SMART" id="SM01184">
    <property type="entry name" value="efhand_Ca_insen"/>
    <property type="match status" value="1"/>
</dbReference>
<dbReference type="SMART" id="SM00150">
    <property type="entry name" value="SPEC"/>
    <property type="match status" value="3"/>
</dbReference>
<dbReference type="FunFam" id="1.20.58.60:FF:000003">
    <property type="entry name" value="Actinin, alpha 1"/>
    <property type="match status" value="1"/>
</dbReference>
<dbReference type="PROSITE" id="PS00018">
    <property type="entry name" value="EF_HAND_1"/>
    <property type="match status" value="1"/>
</dbReference>
<feature type="domain" description="Calponin-homology (CH)" evidence="7">
    <location>
        <begin position="1"/>
        <end position="96"/>
    </location>
</feature>
<dbReference type="GO" id="GO:0005509">
    <property type="term" value="F:calcium ion binding"/>
    <property type="evidence" value="ECO:0007669"/>
    <property type="project" value="InterPro"/>
</dbReference>
<evidence type="ECO:0000256" key="1">
    <source>
        <dbReference type="ARBA" id="ARBA00022723"/>
    </source>
</evidence>
<comment type="caution">
    <text evidence="9">The sequence shown here is derived from an EMBL/GenBank/DDBJ whole genome shotgun (WGS) entry which is preliminary data.</text>
</comment>
<dbReference type="InterPro" id="IPR002017">
    <property type="entry name" value="Spectrin_repeat"/>
</dbReference>
<dbReference type="InterPro" id="IPR002048">
    <property type="entry name" value="EF_hand_dom"/>
</dbReference>
<dbReference type="FunFam" id="1.20.58.60:FF:000004">
    <property type="entry name" value="Actinin alpha 1"/>
    <property type="match status" value="1"/>
</dbReference>
<dbReference type="PANTHER" id="PTHR11915">
    <property type="entry name" value="SPECTRIN/FILAMIN RELATED CYTOSKELETAL PROTEIN"/>
    <property type="match status" value="1"/>
</dbReference>
<protein>
    <recommendedName>
        <fullName evidence="11">ACTN1</fullName>
    </recommendedName>
</protein>
<keyword evidence="6" id="KW-0175">Coiled coil</keyword>
<dbReference type="FunFam" id="1.20.58.60:FF:000005">
    <property type="entry name" value="Actinin alpha 1"/>
    <property type="match status" value="1"/>
</dbReference>
<dbReference type="OrthoDB" id="18853at2759"/>
<organism evidence="9 10">
    <name type="scientific">Bugula neritina</name>
    <name type="common">Brown bryozoan</name>
    <name type="synonym">Sertularia neritina</name>
    <dbReference type="NCBI Taxonomy" id="10212"/>
    <lineage>
        <taxon>Eukaryota</taxon>
        <taxon>Metazoa</taxon>
        <taxon>Spiralia</taxon>
        <taxon>Lophotrochozoa</taxon>
        <taxon>Bryozoa</taxon>
        <taxon>Gymnolaemata</taxon>
        <taxon>Cheilostomatida</taxon>
        <taxon>Flustrina</taxon>
        <taxon>Buguloidea</taxon>
        <taxon>Bugulidae</taxon>
        <taxon>Bugula</taxon>
    </lineage>
</organism>
<evidence type="ECO:0000256" key="5">
    <source>
        <dbReference type="ARBA" id="ARBA00037076"/>
    </source>
</evidence>
<keyword evidence="4" id="KW-0009">Actin-binding</keyword>
<dbReference type="EMBL" id="VXIV02000399">
    <property type="protein sequence ID" value="KAF6038544.1"/>
    <property type="molecule type" value="Genomic_DNA"/>
</dbReference>
<dbReference type="SUPFAM" id="SSF47473">
    <property type="entry name" value="EF-hand"/>
    <property type="match status" value="1"/>
</dbReference>
<dbReference type="PROSITE" id="PS50021">
    <property type="entry name" value="CH"/>
    <property type="match status" value="1"/>
</dbReference>
<evidence type="ECO:0000256" key="3">
    <source>
        <dbReference type="ARBA" id="ARBA00022837"/>
    </source>
</evidence>
<dbReference type="SMART" id="SM00033">
    <property type="entry name" value="CH"/>
    <property type="match status" value="1"/>
</dbReference>
<dbReference type="InterPro" id="IPR014837">
    <property type="entry name" value="EF-hand_Ca_insen"/>
</dbReference>
<dbReference type="InterPro" id="IPR011992">
    <property type="entry name" value="EF-hand-dom_pair"/>
</dbReference>
<dbReference type="FunFam" id="1.10.238.10:FF:000148">
    <property type="entry name" value="alpha-actinin, sarcomeric isoform X2"/>
    <property type="match status" value="1"/>
</dbReference>
<dbReference type="Gene3D" id="1.10.418.10">
    <property type="entry name" value="Calponin-like domain"/>
    <property type="match status" value="1"/>
</dbReference>